<comment type="caution">
    <text evidence="2">The sequence shown here is derived from an EMBL/GenBank/DDBJ whole genome shotgun (WGS) entry which is preliminary data.</text>
</comment>
<dbReference type="Pfam" id="PF01636">
    <property type="entry name" value="APH"/>
    <property type="match status" value="1"/>
</dbReference>
<dbReference type="STRING" id="1220583.GOACH_10_01170"/>
<protein>
    <submittedName>
        <fullName evidence="2">Putative phosphotransferase</fullName>
    </submittedName>
</protein>
<dbReference type="PANTHER" id="PTHR21310">
    <property type="entry name" value="AMINOGLYCOSIDE PHOSPHOTRANSFERASE-RELATED-RELATED"/>
    <property type="match status" value="1"/>
</dbReference>
<dbReference type="PANTHER" id="PTHR21310:SF40">
    <property type="entry name" value="AMINOGLYCOSIDE PHOSPHOTRANSFERASE DOMAIN-CONTAINING PROTEIN-RELATED"/>
    <property type="match status" value="1"/>
</dbReference>
<dbReference type="InterPro" id="IPR051678">
    <property type="entry name" value="AGP_Transferase"/>
</dbReference>
<dbReference type="Gene3D" id="3.30.200.20">
    <property type="entry name" value="Phosphorylase Kinase, domain 1"/>
    <property type="match status" value="1"/>
</dbReference>
<organism evidence="2 3">
    <name type="scientific">Gordonia aichiensis NBRC 108223</name>
    <dbReference type="NCBI Taxonomy" id="1220583"/>
    <lineage>
        <taxon>Bacteria</taxon>
        <taxon>Bacillati</taxon>
        <taxon>Actinomycetota</taxon>
        <taxon>Actinomycetes</taxon>
        <taxon>Mycobacteriales</taxon>
        <taxon>Gordoniaceae</taxon>
        <taxon>Gordonia</taxon>
    </lineage>
</organism>
<feature type="domain" description="Aminoglycoside phosphotransferase" evidence="1">
    <location>
        <begin position="37"/>
        <end position="281"/>
    </location>
</feature>
<dbReference type="InterPro" id="IPR011009">
    <property type="entry name" value="Kinase-like_dom_sf"/>
</dbReference>
<evidence type="ECO:0000313" key="3">
    <source>
        <dbReference type="Proteomes" id="UP000010988"/>
    </source>
</evidence>
<accession>L7KKL0</accession>
<dbReference type="EMBL" id="BANR01000010">
    <property type="protein sequence ID" value="GAC49149.1"/>
    <property type="molecule type" value="Genomic_DNA"/>
</dbReference>
<dbReference type="Gene3D" id="3.90.1200.10">
    <property type="match status" value="1"/>
</dbReference>
<dbReference type="AlphaFoldDB" id="L7KKL0"/>
<gene>
    <name evidence="2" type="ORF">GOACH_10_01170</name>
</gene>
<dbReference type="Proteomes" id="UP000010988">
    <property type="component" value="Unassembled WGS sequence"/>
</dbReference>
<evidence type="ECO:0000259" key="1">
    <source>
        <dbReference type="Pfam" id="PF01636"/>
    </source>
</evidence>
<dbReference type="InterPro" id="IPR041726">
    <property type="entry name" value="ACAD10_11_N"/>
</dbReference>
<dbReference type="SUPFAM" id="SSF56112">
    <property type="entry name" value="Protein kinase-like (PK-like)"/>
    <property type="match status" value="1"/>
</dbReference>
<dbReference type="InterPro" id="IPR002575">
    <property type="entry name" value="Aminoglycoside_PTrfase"/>
</dbReference>
<dbReference type="eggNOG" id="COG3173">
    <property type="taxonomic scope" value="Bacteria"/>
</dbReference>
<evidence type="ECO:0000313" key="2">
    <source>
        <dbReference type="EMBL" id="GAC49149.1"/>
    </source>
</evidence>
<sequence>MTAMTDDTTGWDWSDSDLHRLRGFLTEHRIMSGDITTRRIGDGHSNLTYLVTNGTESVVVRRPPPPPIPPGANDMLREARIMSALSDTAVPVPKVLAVADNRDVLDVPMYVMSFASGPVVTTRTPSPLNTPTQRRAVGDSLIDTLAALHAVDWRAAGLADLGRPEGFNARHVARMRRLIADENGSAPEEFADVDEWLLSNTPAESDATLVHCDYRIGNVVLEPDHPGRVAAVLDWELATLGDPLLDIGYFLATVPESGHDPNPTAALGTAMLEEGYPSRDELMDRYARRSGRDLGNLSWYTTLALWKLAVLYEYSRRRLVDGIGDPYYADPGLVTSFLADARRSAGLVDAGV</sequence>
<name>L7KKL0_9ACTN</name>
<reference evidence="2 3" key="1">
    <citation type="submission" date="2012-12" db="EMBL/GenBank/DDBJ databases">
        <title>Whole genome shotgun sequence of Gordonia aichiensis NBRC 108223.</title>
        <authorList>
            <person name="Isaki-Nakamura S."/>
            <person name="Hosoyama A."/>
            <person name="Tsuchikane K."/>
            <person name="Ando Y."/>
            <person name="Baba S."/>
            <person name="Ohji S."/>
            <person name="Hamada M."/>
            <person name="Tamura T."/>
            <person name="Yamazoe A."/>
            <person name="Yamazaki S."/>
            <person name="Fujita N."/>
        </authorList>
    </citation>
    <scope>NUCLEOTIDE SEQUENCE [LARGE SCALE GENOMIC DNA]</scope>
    <source>
        <strain evidence="2 3">NBRC 108223</strain>
    </source>
</reference>
<proteinExistence type="predicted"/>
<keyword evidence="3" id="KW-1185">Reference proteome</keyword>
<dbReference type="CDD" id="cd05154">
    <property type="entry name" value="ACAD10_11_N-like"/>
    <property type="match status" value="1"/>
</dbReference>
<keyword evidence="2" id="KW-0808">Transferase</keyword>
<dbReference type="GO" id="GO:0016740">
    <property type="term" value="F:transferase activity"/>
    <property type="evidence" value="ECO:0007669"/>
    <property type="project" value="UniProtKB-KW"/>
</dbReference>